<dbReference type="AlphaFoldDB" id="A0AAE0G2L4"/>
<dbReference type="PANTHER" id="PTHR35170:SF1">
    <property type="entry name" value="PROTEIN DD3-3"/>
    <property type="match status" value="1"/>
</dbReference>
<feature type="compositionally biased region" description="Gly residues" evidence="1">
    <location>
        <begin position="156"/>
        <end position="170"/>
    </location>
</feature>
<protein>
    <submittedName>
        <fullName evidence="2">Uncharacterized protein</fullName>
    </submittedName>
</protein>
<dbReference type="Gene3D" id="2.60.40.420">
    <property type="entry name" value="Cupredoxins - blue copper proteins"/>
    <property type="match status" value="1"/>
</dbReference>
<evidence type="ECO:0000313" key="3">
    <source>
        <dbReference type="Proteomes" id="UP001190700"/>
    </source>
</evidence>
<evidence type="ECO:0000256" key="1">
    <source>
        <dbReference type="SAM" id="MobiDB-lite"/>
    </source>
</evidence>
<dbReference type="EMBL" id="LGRX02010598">
    <property type="protein sequence ID" value="KAK3270030.1"/>
    <property type="molecule type" value="Genomic_DNA"/>
</dbReference>
<reference evidence="2 3" key="1">
    <citation type="journal article" date="2015" name="Genome Biol. Evol.">
        <title>Comparative Genomics of a Bacterivorous Green Alga Reveals Evolutionary Causalities and Consequences of Phago-Mixotrophic Mode of Nutrition.</title>
        <authorList>
            <person name="Burns J.A."/>
            <person name="Paasch A."/>
            <person name="Narechania A."/>
            <person name="Kim E."/>
        </authorList>
    </citation>
    <scope>NUCLEOTIDE SEQUENCE [LARGE SCALE GENOMIC DNA]</scope>
    <source>
        <strain evidence="2 3">PLY_AMNH</strain>
    </source>
</reference>
<accession>A0AAE0G2L4</accession>
<organism evidence="2 3">
    <name type="scientific">Cymbomonas tetramitiformis</name>
    <dbReference type="NCBI Taxonomy" id="36881"/>
    <lineage>
        <taxon>Eukaryota</taxon>
        <taxon>Viridiplantae</taxon>
        <taxon>Chlorophyta</taxon>
        <taxon>Pyramimonadophyceae</taxon>
        <taxon>Pyramimonadales</taxon>
        <taxon>Pyramimonadaceae</taxon>
        <taxon>Cymbomonas</taxon>
    </lineage>
</organism>
<feature type="region of interest" description="Disordered" evidence="1">
    <location>
        <begin position="147"/>
        <end position="174"/>
    </location>
</feature>
<dbReference type="Proteomes" id="UP001190700">
    <property type="component" value="Unassembled WGS sequence"/>
</dbReference>
<sequence>WYNAYYDWTLPTTEDACSRTDECECVFRLRYNMSTGEVKWDLNASHNNIDLDEGGVIEDNPVVDLGVNQGFRLAINTNQHGRTFQDRSHIFKITSRDGTGLDGAAVHNINVRGKRGNIVQVYPAVEYDFTPNVVRVKQGDYVHFQWTGSNSHNNGNNGGDGQTGDDGQGTTGTDRSNVVQIVSLIENYPMKYPPPEGEVSMFPDRDTAFAAATVGNEDVDTLLNNAPATFNAGPMQMNTKGTFYYMCTRNNNFSNRSQKGTIIVE</sequence>
<feature type="non-terminal residue" evidence="2">
    <location>
        <position position="1"/>
    </location>
</feature>
<name>A0AAE0G2L4_9CHLO</name>
<gene>
    <name evidence="2" type="ORF">CYMTET_21550</name>
</gene>
<dbReference type="PANTHER" id="PTHR35170">
    <property type="entry name" value="PROTEIN DD3-3"/>
    <property type="match status" value="1"/>
</dbReference>
<dbReference type="InterPro" id="IPR053320">
    <property type="entry name" value="Protein_DD3-3_O-glyco"/>
</dbReference>
<dbReference type="InterPro" id="IPR008972">
    <property type="entry name" value="Cupredoxin"/>
</dbReference>
<comment type="caution">
    <text evidence="2">The sequence shown here is derived from an EMBL/GenBank/DDBJ whole genome shotgun (WGS) entry which is preliminary data.</text>
</comment>
<proteinExistence type="predicted"/>
<keyword evidence="3" id="KW-1185">Reference proteome</keyword>
<evidence type="ECO:0000313" key="2">
    <source>
        <dbReference type="EMBL" id="KAK3270030.1"/>
    </source>
</evidence>
<dbReference type="SUPFAM" id="SSF49503">
    <property type="entry name" value="Cupredoxins"/>
    <property type="match status" value="1"/>
</dbReference>